<feature type="modified residue" description="4-aspartylphosphate" evidence="1">
    <location>
        <position position="71"/>
    </location>
</feature>
<organism evidence="3 4">
    <name type="scientific">Palleronia abyssalis</name>
    <dbReference type="NCBI Taxonomy" id="1501240"/>
    <lineage>
        <taxon>Bacteria</taxon>
        <taxon>Pseudomonadati</taxon>
        <taxon>Pseudomonadota</taxon>
        <taxon>Alphaproteobacteria</taxon>
        <taxon>Rhodobacterales</taxon>
        <taxon>Roseobacteraceae</taxon>
        <taxon>Palleronia</taxon>
    </lineage>
</organism>
<dbReference type="Proteomes" id="UP000244912">
    <property type="component" value="Unassembled WGS sequence"/>
</dbReference>
<dbReference type="SUPFAM" id="SSF52172">
    <property type="entry name" value="CheY-like"/>
    <property type="match status" value="1"/>
</dbReference>
<dbReference type="RefSeq" id="WP_108894676.1">
    <property type="nucleotide sequence ID" value="NZ_ONZF01000006.1"/>
</dbReference>
<dbReference type="SMART" id="SM00448">
    <property type="entry name" value="REC"/>
    <property type="match status" value="1"/>
</dbReference>
<dbReference type="GO" id="GO:0000160">
    <property type="term" value="P:phosphorelay signal transduction system"/>
    <property type="evidence" value="ECO:0007669"/>
    <property type="project" value="InterPro"/>
</dbReference>
<dbReference type="PROSITE" id="PS50110">
    <property type="entry name" value="RESPONSE_REGULATORY"/>
    <property type="match status" value="1"/>
</dbReference>
<evidence type="ECO:0000313" key="4">
    <source>
        <dbReference type="Proteomes" id="UP000244912"/>
    </source>
</evidence>
<dbReference type="OrthoDB" id="582170at2"/>
<accession>A0A2R8BXH2</accession>
<dbReference type="AlphaFoldDB" id="A0A2R8BXH2"/>
<name>A0A2R8BXH2_9RHOB</name>
<keyword evidence="4" id="KW-1185">Reference proteome</keyword>
<dbReference type="Gene3D" id="3.40.50.2300">
    <property type="match status" value="1"/>
</dbReference>
<dbReference type="InterPro" id="IPR001789">
    <property type="entry name" value="Sig_transdc_resp-reg_receiver"/>
</dbReference>
<reference evidence="4" key="1">
    <citation type="submission" date="2018-03" db="EMBL/GenBank/DDBJ databases">
        <authorList>
            <person name="Rodrigo-Torres L."/>
            <person name="Arahal R. D."/>
            <person name="Lucena T."/>
        </authorList>
    </citation>
    <scope>NUCLEOTIDE SEQUENCE [LARGE SCALE GENOMIC DNA]</scope>
    <source>
        <strain evidence="4">CECT 8504</strain>
    </source>
</reference>
<gene>
    <name evidence="3" type="primary">pdtaR_4</name>
    <name evidence="3" type="ORF">PAA8504_02696</name>
</gene>
<evidence type="ECO:0000259" key="2">
    <source>
        <dbReference type="PROSITE" id="PS50110"/>
    </source>
</evidence>
<proteinExistence type="predicted"/>
<evidence type="ECO:0000256" key="1">
    <source>
        <dbReference type="PROSITE-ProRule" id="PRU00169"/>
    </source>
</evidence>
<dbReference type="InterPro" id="IPR011006">
    <property type="entry name" value="CheY-like_superfamily"/>
</dbReference>
<dbReference type="EMBL" id="ONZF01000006">
    <property type="protein sequence ID" value="SPJ24855.1"/>
    <property type="molecule type" value="Genomic_DNA"/>
</dbReference>
<keyword evidence="1" id="KW-0597">Phosphoprotein</keyword>
<feature type="domain" description="Response regulatory" evidence="2">
    <location>
        <begin position="21"/>
        <end position="134"/>
    </location>
</feature>
<sequence length="139" mass="15338">MVSAQGDSRADDTRNTSRPTRVLVVEDEALIGMDLVMTLESWGYVADGPHKNCDQAISALTSFEPDIGILDVNLGRDKTSRPIATEMSRLEIPYLFLTGYSASQTAEDDVLRHAPLLGKPVNHMELRRALLDLVPDRSD</sequence>
<evidence type="ECO:0000313" key="3">
    <source>
        <dbReference type="EMBL" id="SPJ24855.1"/>
    </source>
</evidence>
<protein>
    <submittedName>
        <fullName evidence="3">Putative transcriptional regulatory protein pdtaR</fullName>
    </submittedName>
</protein>